<dbReference type="Proteomes" id="UP000269154">
    <property type="component" value="Unassembled WGS sequence"/>
</dbReference>
<proteinExistence type="predicted"/>
<name>A0A3N6PUA9_9CYAN</name>
<dbReference type="EMBL" id="RCBY01000066">
    <property type="protein sequence ID" value="RQH43124.1"/>
    <property type="molecule type" value="Genomic_DNA"/>
</dbReference>
<dbReference type="InterPro" id="IPR012337">
    <property type="entry name" value="RNaseH-like_sf"/>
</dbReference>
<reference evidence="1 2" key="1">
    <citation type="journal article" date="2018" name="ACS Chem. Biol.">
        <title>Ketoreductase domain dysfunction expands chemodiversity: malyngamide biosynthesis in the cyanobacterium Okeania hirsuta.</title>
        <authorList>
            <person name="Moss N.A."/>
            <person name="Leao T."/>
            <person name="Rankin M."/>
            <person name="McCullough T.M."/>
            <person name="Qu P."/>
            <person name="Korobeynikov A."/>
            <person name="Smith J.L."/>
            <person name="Gerwick L."/>
            <person name="Gerwick W.H."/>
        </authorList>
    </citation>
    <scope>NUCLEOTIDE SEQUENCE [LARGE SCALE GENOMIC DNA]</scope>
    <source>
        <strain evidence="1 2">PAB10Feb10-1</strain>
    </source>
</reference>
<organism evidence="1 2">
    <name type="scientific">Okeania hirsuta</name>
    <dbReference type="NCBI Taxonomy" id="1458930"/>
    <lineage>
        <taxon>Bacteria</taxon>
        <taxon>Bacillati</taxon>
        <taxon>Cyanobacteriota</taxon>
        <taxon>Cyanophyceae</taxon>
        <taxon>Oscillatoriophycideae</taxon>
        <taxon>Oscillatoriales</taxon>
        <taxon>Microcoleaceae</taxon>
        <taxon>Okeania</taxon>
    </lineage>
</organism>
<keyword evidence="2" id="KW-1185">Reference proteome</keyword>
<dbReference type="SUPFAM" id="SSF53098">
    <property type="entry name" value="Ribonuclease H-like"/>
    <property type="match status" value="1"/>
</dbReference>
<gene>
    <name evidence="1" type="ORF">D5R40_13535</name>
</gene>
<comment type="caution">
    <text evidence="1">The sequence shown here is derived from an EMBL/GenBank/DDBJ whole genome shotgun (WGS) entry which is preliminary data.</text>
</comment>
<protein>
    <submittedName>
        <fullName evidence="1">Uncharacterized protein</fullName>
    </submittedName>
</protein>
<dbReference type="AlphaFoldDB" id="A0A3N6PUA9"/>
<dbReference type="RefSeq" id="WP_124145035.1">
    <property type="nucleotide sequence ID" value="NZ_CAWOKI010000062.1"/>
</dbReference>
<sequence length="104" mass="12270">MVIGDSEIHGVELSYWLKIRAITQKIHFIFGQKQDTNYRKPRQKYHPLSNLPVSPGTKIFLSNINITQNKGLGSFNLVAYWKRKYKNKMEKEPWYLLTNLESLD</sequence>
<evidence type="ECO:0000313" key="1">
    <source>
        <dbReference type="EMBL" id="RQH43124.1"/>
    </source>
</evidence>
<evidence type="ECO:0000313" key="2">
    <source>
        <dbReference type="Proteomes" id="UP000269154"/>
    </source>
</evidence>
<accession>A0A3N6PUA9</accession>